<dbReference type="InterPro" id="IPR027417">
    <property type="entry name" value="P-loop_NTPase"/>
</dbReference>
<dbReference type="PANTHER" id="PTHR23070">
    <property type="entry name" value="BCS1 AAA-TYPE ATPASE"/>
    <property type="match status" value="1"/>
</dbReference>
<dbReference type="InterPro" id="IPR050747">
    <property type="entry name" value="Mitochondrial_chaperone_BCS1"/>
</dbReference>
<evidence type="ECO:0000256" key="1">
    <source>
        <dbReference type="ARBA" id="ARBA00007448"/>
    </source>
</evidence>
<gene>
    <name evidence="3" type="ORF">IR213_14285</name>
</gene>
<evidence type="ECO:0000259" key="2">
    <source>
        <dbReference type="SMART" id="SM00382"/>
    </source>
</evidence>
<accession>A0A930UA41</accession>
<dbReference type="InterPro" id="IPR003959">
    <property type="entry name" value="ATPase_AAA_core"/>
</dbReference>
<dbReference type="GO" id="GO:0005524">
    <property type="term" value="F:ATP binding"/>
    <property type="evidence" value="ECO:0007669"/>
    <property type="project" value="InterPro"/>
</dbReference>
<comment type="caution">
    <text evidence="3">The sequence shown here is derived from an EMBL/GenBank/DDBJ whole genome shotgun (WGS) entry which is preliminary data.</text>
</comment>
<dbReference type="AlphaFoldDB" id="A0A930UA41"/>
<feature type="domain" description="AAA+ ATPase" evidence="2">
    <location>
        <begin position="188"/>
        <end position="313"/>
    </location>
</feature>
<dbReference type="GO" id="GO:0016887">
    <property type="term" value="F:ATP hydrolysis activity"/>
    <property type="evidence" value="ECO:0007669"/>
    <property type="project" value="InterPro"/>
</dbReference>
<dbReference type="RefSeq" id="WP_194312983.1">
    <property type="nucleotide sequence ID" value="NZ_JADHEC010000041.1"/>
</dbReference>
<dbReference type="SMART" id="SM00382">
    <property type="entry name" value="AAA"/>
    <property type="match status" value="1"/>
</dbReference>
<sequence>MDTLKNDAEKKQELSLQNTNYGILDSTSTYVDCFRMYLGYYNKMPNFKSINFIDLDSFKNWFENKYENQIIKQNYKQRFDSQKKELKCIDHFYFLKQDIMLNVERNSIYILFTTEQETAANKLFEEFKKFIKIPKRTTDISLIIAQNGGLETKEVYIKKPKIDFNIHYNEDFISIHKTMVKQLNKKDTNGLYLFHGQPGTGKSTYIKYLIHQLKKKVIFISPKMAGELDNLSMTPFLLENRNSVLVIEDAEELITSREEVRNSNLSMLLNLTDGLLGESLGIQIIATFNTDVKNIDKALLRKGRLSIIYEFKLLALDRTNALLQKLGHSIEVAHPLSAADIFNFEISNNYEPKLRKAVGFGN</sequence>
<dbReference type="EMBL" id="JADHEC010000041">
    <property type="protein sequence ID" value="MBF2709748.1"/>
    <property type="molecule type" value="Genomic_DNA"/>
</dbReference>
<dbReference type="Gene3D" id="3.40.50.300">
    <property type="entry name" value="P-loop containing nucleotide triphosphate hydrolases"/>
    <property type="match status" value="1"/>
</dbReference>
<reference evidence="3" key="1">
    <citation type="submission" date="2020-11" db="EMBL/GenBank/DDBJ databases">
        <title>Genome of Flavobacterium soyangense.</title>
        <authorList>
            <person name="Liu Q."/>
            <person name="Xin Y.-H."/>
        </authorList>
    </citation>
    <scope>NUCLEOTIDE SEQUENCE</scope>
    <source>
        <strain evidence="3">CGMCC 1.13493</strain>
    </source>
</reference>
<proteinExistence type="inferred from homology"/>
<evidence type="ECO:0000313" key="4">
    <source>
        <dbReference type="Proteomes" id="UP000646211"/>
    </source>
</evidence>
<dbReference type="InterPro" id="IPR003593">
    <property type="entry name" value="AAA+_ATPase"/>
</dbReference>
<comment type="similarity">
    <text evidence="1">Belongs to the AAA ATPase family. BCS1 subfamily.</text>
</comment>
<protein>
    <submittedName>
        <fullName evidence="3">AAA family ATPase</fullName>
    </submittedName>
</protein>
<dbReference type="SUPFAM" id="SSF52540">
    <property type="entry name" value="P-loop containing nucleoside triphosphate hydrolases"/>
    <property type="match status" value="1"/>
</dbReference>
<dbReference type="Pfam" id="PF00004">
    <property type="entry name" value="AAA"/>
    <property type="match status" value="1"/>
</dbReference>
<organism evidence="3 4">
    <name type="scientific">Flavobacterium soyangense</name>
    <dbReference type="NCBI Taxonomy" id="2023265"/>
    <lineage>
        <taxon>Bacteria</taxon>
        <taxon>Pseudomonadati</taxon>
        <taxon>Bacteroidota</taxon>
        <taxon>Flavobacteriia</taxon>
        <taxon>Flavobacteriales</taxon>
        <taxon>Flavobacteriaceae</taxon>
        <taxon>Flavobacterium</taxon>
    </lineage>
</organism>
<keyword evidence="4" id="KW-1185">Reference proteome</keyword>
<dbReference type="Proteomes" id="UP000646211">
    <property type="component" value="Unassembled WGS sequence"/>
</dbReference>
<evidence type="ECO:0000313" key="3">
    <source>
        <dbReference type="EMBL" id="MBF2709748.1"/>
    </source>
</evidence>
<name>A0A930UA41_9FLAO</name>